<dbReference type="InterPro" id="IPR049318">
    <property type="entry name" value="GCIP_C"/>
</dbReference>
<evidence type="ECO:0000256" key="5">
    <source>
        <dbReference type="ARBA" id="ARBA00023242"/>
    </source>
</evidence>
<keyword evidence="11" id="KW-1185">Reference proteome</keyword>
<comment type="similarity">
    <text evidence="3">Belongs to the CCNDBP1 family.</text>
</comment>
<proteinExistence type="inferred from homology"/>
<dbReference type="Gene3D" id="1.20.1410.10">
    <property type="entry name" value="I/LWEQ domain"/>
    <property type="match status" value="1"/>
</dbReference>
<reference evidence="10" key="1">
    <citation type="journal article" date="2023" name="Mol. Biol. Evol.">
        <title>Third-Generation Sequencing Reveals the Adaptive Role of the Epigenome in Three Deep-Sea Polychaetes.</title>
        <authorList>
            <person name="Perez M."/>
            <person name="Aroh O."/>
            <person name="Sun Y."/>
            <person name="Lan Y."/>
            <person name="Juniper S.K."/>
            <person name="Young C.R."/>
            <person name="Angers B."/>
            <person name="Qian P.Y."/>
        </authorList>
    </citation>
    <scope>NUCLEOTIDE SEQUENCE</scope>
    <source>
        <strain evidence="10">R07B-5</strain>
    </source>
</reference>
<evidence type="ECO:0008006" key="12">
    <source>
        <dbReference type="Google" id="ProtNLM"/>
    </source>
</evidence>
<evidence type="ECO:0000256" key="2">
    <source>
        <dbReference type="ARBA" id="ARBA00004496"/>
    </source>
</evidence>
<evidence type="ECO:0000313" key="10">
    <source>
        <dbReference type="EMBL" id="KAK2191463.1"/>
    </source>
</evidence>
<comment type="caution">
    <text evidence="10">The sequence shown here is derived from an EMBL/GenBank/DDBJ whole genome shotgun (WGS) entry which is preliminary data.</text>
</comment>
<keyword evidence="6" id="KW-0131">Cell cycle</keyword>
<protein>
    <recommendedName>
        <fullName evidence="12">Cyclin-D1-binding protein 1</fullName>
    </recommendedName>
</protein>
<evidence type="ECO:0000256" key="6">
    <source>
        <dbReference type="ARBA" id="ARBA00023306"/>
    </source>
</evidence>
<keyword evidence="5" id="KW-0539">Nucleus</keyword>
<dbReference type="EMBL" id="JAODUO010000053">
    <property type="protein sequence ID" value="KAK2191463.1"/>
    <property type="molecule type" value="Genomic_DNA"/>
</dbReference>
<evidence type="ECO:0000259" key="9">
    <source>
        <dbReference type="Pfam" id="PF20936"/>
    </source>
</evidence>
<dbReference type="InterPro" id="IPR026907">
    <property type="entry name" value="GCIP-like"/>
</dbReference>
<dbReference type="Pfam" id="PF13324">
    <property type="entry name" value="GCIP_N"/>
    <property type="match status" value="1"/>
</dbReference>
<evidence type="ECO:0000313" key="11">
    <source>
        <dbReference type="Proteomes" id="UP001209878"/>
    </source>
</evidence>
<comment type="subcellular location">
    <subcellularLocation>
        <location evidence="2">Cytoplasm</location>
    </subcellularLocation>
    <subcellularLocation>
        <location evidence="1">Nucleus</location>
    </subcellularLocation>
</comment>
<dbReference type="InterPro" id="IPR049317">
    <property type="entry name" value="GCIP-like_N"/>
</dbReference>
<feature type="compositionally biased region" description="Acidic residues" evidence="7">
    <location>
        <begin position="160"/>
        <end position="170"/>
    </location>
</feature>
<dbReference type="PANTHER" id="PTHR15492:SF1">
    <property type="entry name" value="CYCLIN-D1-BINDING PROTEIN 1"/>
    <property type="match status" value="1"/>
</dbReference>
<evidence type="ECO:0000256" key="7">
    <source>
        <dbReference type="SAM" id="MobiDB-lite"/>
    </source>
</evidence>
<dbReference type="Pfam" id="PF20936">
    <property type="entry name" value="GCIP_C"/>
    <property type="match status" value="1"/>
</dbReference>
<dbReference type="AlphaFoldDB" id="A0AAD9PB05"/>
<evidence type="ECO:0000256" key="1">
    <source>
        <dbReference type="ARBA" id="ARBA00004123"/>
    </source>
</evidence>
<dbReference type="Proteomes" id="UP001209878">
    <property type="component" value="Unassembled WGS sequence"/>
</dbReference>
<feature type="domain" description="Cyclin-D1-binding protein 1-like C-terminal" evidence="9">
    <location>
        <begin position="158"/>
        <end position="258"/>
    </location>
</feature>
<accession>A0AAD9PB05</accession>
<keyword evidence="4" id="KW-0963">Cytoplasm</keyword>
<dbReference type="GO" id="GO:0005634">
    <property type="term" value="C:nucleus"/>
    <property type="evidence" value="ECO:0007669"/>
    <property type="project" value="UniProtKB-SubCell"/>
</dbReference>
<evidence type="ECO:0000256" key="3">
    <source>
        <dbReference type="ARBA" id="ARBA00008940"/>
    </source>
</evidence>
<sequence length="294" mass="32380">MTFICLLITEAAVKLVSIEATKLCLAFAEPPVPKYEVYHPLIESIGKAMLAMVTSFYSLPVSKGATLNRLVRKNISWIVDATITLTEVIKASDYQGSQQHLHSTGTVWEYCDQFPTLPKDNKAATLHIGNETSQLVKDALAEIQEALQNEDGGGDQSDVSFEDGDDPSWSEEEKQLVMPSVGLIKAANSCLKRVLGAVKKNGKCDCAKDASQLDNLVERLNEVSPAVDEVVLCLYPPITKEAVRENTEKLGIILQNLLECVKHIHISTEDDASWLEFLLKAVTHNMDKTQHVTS</sequence>
<organism evidence="10 11">
    <name type="scientific">Ridgeia piscesae</name>
    <name type="common">Tubeworm</name>
    <dbReference type="NCBI Taxonomy" id="27915"/>
    <lineage>
        <taxon>Eukaryota</taxon>
        <taxon>Metazoa</taxon>
        <taxon>Spiralia</taxon>
        <taxon>Lophotrochozoa</taxon>
        <taxon>Annelida</taxon>
        <taxon>Polychaeta</taxon>
        <taxon>Sedentaria</taxon>
        <taxon>Canalipalpata</taxon>
        <taxon>Sabellida</taxon>
        <taxon>Siboglinidae</taxon>
        <taxon>Ridgeia</taxon>
    </lineage>
</organism>
<feature type="domain" description="Cyclin-D1-binding protein 1-like N-terminal" evidence="8">
    <location>
        <begin position="12"/>
        <end position="148"/>
    </location>
</feature>
<dbReference type="PANTHER" id="PTHR15492">
    <property type="entry name" value="CYCLIN D1-BINDING PROTEIN 1"/>
    <property type="match status" value="1"/>
</dbReference>
<evidence type="ECO:0000259" key="8">
    <source>
        <dbReference type="Pfam" id="PF13324"/>
    </source>
</evidence>
<dbReference type="GO" id="GO:0005737">
    <property type="term" value="C:cytoplasm"/>
    <property type="evidence" value="ECO:0007669"/>
    <property type="project" value="UniProtKB-SubCell"/>
</dbReference>
<evidence type="ECO:0000256" key="4">
    <source>
        <dbReference type="ARBA" id="ARBA00022490"/>
    </source>
</evidence>
<name>A0AAD9PB05_RIDPI</name>
<dbReference type="Gene3D" id="1.20.1420.10">
    <property type="entry name" value="Talin, central domain"/>
    <property type="match status" value="1"/>
</dbReference>
<feature type="region of interest" description="Disordered" evidence="7">
    <location>
        <begin position="149"/>
        <end position="171"/>
    </location>
</feature>
<gene>
    <name evidence="10" type="ORF">NP493_53g18007</name>
</gene>